<gene>
    <name evidence="1" type="ORF">Patl1_25164</name>
</gene>
<reference evidence="2" key="1">
    <citation type="journal article" date="2023" name="G3 (Bethesda)">
        <title>Genome assembly and association tests identify interacting loci associated with vigor, precocity, and sex in interspecific pistachio rootstocks.</title>
        <authorList>
            <person name="Palmer W."/>
            <person name="Jacygrad E."/>
            <person name="Sagayaradj S."/>
            <person name="Cavanaugh K."/>
            <person name="Han R."/>
            <person name="Bertier L."/>
            <person name="Beede B."/>
            <person name="Kafkas S."/>
            <person name="Golino D."/>
            <person name="Preece J."/>
            <person name="Michelmore R."/>
        </authorList>
    </citation>
    <scope>NUCLEOTIDE SEQUENCE [LARGE SCALE GENOMIC DNA]</scope>
</reference>
<organism evidence="1 2">
    <name type="scientific">Pistacia atlantica</name>
    <dbReference type="NCBI Taxonomy" id="434234"/>
    <lineage>
        <taxon>Eukaryota</taxon>
        <taxon>Viridiplantae</taxon>
        <taxon>Streptophyta</taxon>
        <taxon>Embryophyta</taxon>
        <taxon>Tracheophyta</taxon>
        <taxon>Spermatophyta</taxon>
        <taxon>Magnoliopsida</taxon>
        <taxon>eudicotyledons</taxon>
        <taxon>Gunneridae</taxon>
        <taxon>Pentapetalae</taxon>
        <taxon>rosids</taxon>
        <taxon>malvids</taxon>
        <taxon>Sapindales</taxon>
        <taxon>Anacardiaceae</taxon>
        <taxon>Pistacia</taxon>
    </lineage>
</organism>
<evidence type="ECO:0000313" key="1">
    <source>
        <dbReference type="EMBL" id="KAJ0093137.1"/>
    </source>
</evidence>
<comment type="caution">
    <text evidence="1">The sequence shown here is derived from an EMBL/GenBank/DDBJ whole genome shotgun (WGS) entry which is preliminary data.</text>
</comment>
<accession>A0ACC1B2H2</accession>
<name>A0ACC1B2H2_9ROSI</name>
<proteinExistence type="predicted"/>
<evidence type="ECO:0000313" key="2">
    <source>
        <dbReference type="Proteomes" id="UP001164250"/>
    </source>
</evidence>
<dbReference type="Proteomes" id="UP001164250">
    <property type="component" value="Chromosome 7"/>
</dbReference>
<sequence length="277" mass="31173">MVTGADPEIQVETDHDRSNYNRKSELKAFDDSKAGVKGLLDAGVTKVPSMFKSEQNIPREKPANNLQLSIPIVDLLGIHEDPIKQAEIVNKVRNASEKWGFFQVVNHGIPVSVLDEIRNGIRRFHELDTEVKKEFYTLDFTKRVFYMSNFDLYHAPAASWRDTFGCYLVPDSPKPEELPDGRTLLELLFEALGLSPSHLKEINCEEGLLLLGHYYPACPEPELTMGTKKHTDGSFITILLQDQIGGLHVLHDNQWVDVPPMDGVMVINIVDLLHASS</sequence>
<protein>
    <submittedName>
        <fullName evidence="1">Uncharacterized protein</fullName>
    </submittedName>
</protein>
<dbReference type="EMBL" id="CM047903">
    <property type="protein sequence ID" value="KAJ0093137.1"/>
    <property type="molecule type" value="Genomic_DNA"/>
</dbReference>
<keyword evidence="2" id="KW-1185">Reference proteome</keyword>